<feature type="domain" description="Deacetylase sirtuin-type" evidence="4">
    <location>
        <begin position="1"/>
        <end position="308"/>
    </location>
</feature>
<dbReference type="GO" id="GO:0070403">
    <property type="term" value="F:NAD+ binding"/>
    <property type="evidence" value="ECO:0007669"/>
    <property type="project" value="InterPro"/>
</dbReference>
<evidence type="ECO:0000256" key="1">
    <source>
        <dbReference type="ARBA" id="ARBA00022679"/>
    </source>
</evidence>
<evidence type="ECO:0000256" key="3">
    <source>
        <dbReference type="PROSITE-ProRule" id="PRU00236"/>
    </source>
</evidence>
<dbReference type="Pfam" id="PF02146">
    <property type="entry name" value="SIR2"/>
    <property type="match status" value="1"/>
</dbReference>
<name>A0A0L0D330_THETB</name>
<dbReference type="eggNOG" id="KOG2684">
    <property type="taxonomic scope" value="Eukaryota"/>
</dbReference>
<comment type="caution">
    <text evidence="3">Lacks conserved residue(s) required for the propagation of feature annotation.</text>
</comment>
<dbReference type="PANTHER" id="PTHR11085:SF4">
    <property type="entry name" value="NAD-DEPENDENT PROTEIN DEACYLASE"/>
    <property type="match status" value="1"/>
</dbReference>
<keyword evidence="1" id="KW-0808">Transferase</keyword>
<organism evidence="5 6">
    <name type="scientific">Thecamonas trahens ATCC 50062</name>
    <dbReference type="NCBI Taxonomy" id="461836"/>
    <lineage>
        <taxon>Eukaryota</taxon>
        <taxon>Apusozoa</taxon>
        <taxon>Apusomonadida</taxon>
        <taxon>Apusomonadidae</taxon>
        <taxon>Thecamonas</taxon>
    </lineage>
</organism>
<dbReference type="InterPro" id="IPR026591">
    <property type="entry name" value="Sirtuin_cat_small_dom_sf"/>
</dbReference>
<dbReference type="OrthoDB" id="424302at2759"/>
<dbReference type="InterPro" id="IPR026590">
    <property type="entry name" value="Ssirtuin_cat_dom"/>
</dbReference>
<dbReference type="InterPro" id="IPR050134">
    <property type="entry name" value="NAD-dep_sirtuin_deacylases"/>
</dbReference>
<evidence type="ECO:0000259" key="4">
    <source>
        <dbReference type="PROSITE" id="PS50305"/>
    </source>
</evidence>
<evidence type="ECO:0000313" key="6">
    <source>
        <dbReference type="Proteomes" id="UP000054408"/>
    </source>
</evidence>
<dbReference type="GeneID" id="25562652"/>
<keyword evidence="2" id="KW-0520">NAD</keyword>
<reference evidence="5 6" key="1">
    <citation type="submission" date="2010-05" db="EMBL/GenBank/DDBJ databases">
        <title>The Genome Sequence of Thecamonas trahens ATCC 50062.</title>
        <authorList>
            <consortium name="The Broad Institute Genome Sequencing Platform"/>
            <person name="Russ C."/>
            <person name="Cuomo C."/>
            <person name="Shea T."/>
            <person name="Young S.K."/>
            <person name="Zeng Q."/>
            <person name="Koehrsen M."/>
            <person name="Haas B."/>
            <person name="Borodovsky M."/>
            <person name="Guigo R."/>
            <person name="Alvarado L."/>
            <person name="Berlin A."/>
            <person name="Bochicchio J."/>
            <person name="Borenstein D."/>
            <person name="Chapman S."/>
            <person name="Chen Z."/>
            <person name="Freedman E."/>
            <person name="Gellesch M."/>
            <person name="Goldberg J."/>
            <person name="Griggs A."/>
            <person name="Gujja S."/>
            <person name="Heilman E."/>
            <person name="Heiman D."/>
            <person name="Hepburn T."/>
            <person name="Howarth C."/>
            <person name="Jen D."/>
            <person name="Larson L."/>
            <person name="Mehta T."/>
            <person name="Park D."/>
            <person name="Pearson M."/>
            <person name="Roberts A."/>
            <person name="Saif S."/>
            <person name="Shenoy N."/>
            <person name="Sisk P."/>
            <person name="Stolte C."/>
            <person name="Sykes S."/>
            <person name="Thomson T."/>
            <person name="Walk T."/>
            <person name="White J."/>
            <person name="Yandava C."/>
            <person name="Burger G."/>
            <person name="Gray M.W."/>
            <person name="Holland P.W.H."/>
            <person name="King N."/>
            <person name="Lang F.B.F."/>
            <person name="Roger A.J."/>
            <person name="Ruiz-Trillo I."/>
            <person name="Lander E."/>
            <person name="Nusbaum C."/>
        </authorList>
    </citation>
    <scope>NUCLEOTIDE SEQUENCE [LARGE SCALE GENOMIC DNA]</scope>
    <source>
        <strain evidence="5 6">ATCC 50062</strain>
    </source>
</reference>
<sequence>MAMLSSIEEALGALKRAAAVFVMAGAGMGCDSGLPAFRTPDGFWKAYPPFAARGLEFHEVSTPKWFDEDPTMAWGFFGHRHQLYTAAEPHSGYHRLLELISAKEPIGVTNGGEDDDGGDVPPGFVFTSNVDGAFVKAGYPPQAIVECHGSLGHLQCVAPCSDAIWTAPDGLSIVVDEDTFRAAEPLPACGACGGLARPNVLMFGDWRWVADRTEAQEERYAQFRTHVRAHLRMNPSATVAIVEMGAGKAVPTVRLESEELARDFGARAALIRINPAEADIPDIGLARGIELAMGAKAAFDAFEAVERS</sequence>
<dbReference type="PROSITE" id="PS50305">
    <property type="entry name" value="SIRTUIN"/>
    <property type="match status" value="1"/>
</dbReference>
<dbReference type="InterPro" id="IPR029035">
    <property type="entry name" value="DHS-like_NAD/FAD-binding_dom"/>
</dbReference>
<dbReference type="STRING" id="461836.A0A0L0D330"/>
<dbReference type="CDD" id="cd00296">
    <property type="entry name" value="SIR2"/>
    <property type="match status" value="1"/>
</dbReference>
<protein>
    <submittedName>
        <fullName evidence="5">Silent information regulator protein Sir2</fullName>
    </submittedName>
</protein>
<dbReference type="RefSeq" id="XP_013760353.1">
    <property type="nucleotide sequence ID" value="XM_013904899.1"/>
</dbReference>
<gene>
    <name evidence="5" type="ORF">AMSG_03011</name>
</gene>
<dbReference type="GO" id="GO:0017136">
    <property type="term" value="F:histone deacetylase activity, NAD-dependent"/>
    <property type="evidence" value="ECO:0007669"/>
    <property type="project" value="TreeGrafter"/>
</dbReference>
<accession>A0A0L0D330</accession>
<dbReference type="SUPFAM" id="SSF52467">
    <property type="entry name" value="DHS-like NAD/FAD-binding domain"/>
    <property type="match status" value="1"/>
</dbReference>
<proteinExistence type="predicted"/>
<dbReference type="AlphaFoldDB" id="A0A0L0D330"/>
<dbReference type="PANTHER" id="PTHR11085">
    <property type="entry name" value="NAD-DEPENDENT PROTEIN DEACYLASE SIRTUIN-5, MITOCHONDRIAL-RELATED"/>
    <property type="match status" value="1"/>
</dbReference>
<dbReference type="EMBL" id="GL349443">
    <property type="protein sequence ID" value="KNC46576.1"/>
    <property type="molecule type" value="Genomic_DNA"/>
</dbReference>
<dbReference type="InterPro" id="IPR003000">
    <property type="entry name" value="Sirtuin"/>
</dbReference>
<keyword evidence="6" id="KW-1185">Reference proteome</keyword>
<dbReference type="Gene3D" id="3.40.50.1220">
    <property type="entry name" value="TPP-binding domain"/>
    <property type="match status" value="1"/>
</dbReference>
<dbReference type="Proteomes" id="UP000054408">
    <property type="component" value="Unassembled WGS sequence"/>
</dbReference>
<evidence type="ECO:0000313" key="5">
    <source>
        <dbReference type="EMBL" id="KNC46576.1"/>
    </source>
</evidence>
<dbReference type="Gene3D" id="3.30.1600.10">
    <property type="entry name" value="SIR2/SIRT2 'Small Domain"/>
    <property type="match status" value="1"/>
</dbReference>
<evidence type="ECO:0000256" key="2">
    <source>
        <dbReference type="ARBA" id="ARBA00023027"/>
    </source>
</evidence>
<dbReference type="OMA" id="ECHGSIH"/>